<dbReference type="Proteomes" id="UP000569914">
    <property type="component" value="Unassembled WGS sequence"/>
</dbReference>
<accession>A0A7Y9IE52</accession>
<evidence type="ECO:0000313" key="1">
    <source>
        <dbReference type="EMBL" id="NYE74931.1"/>
    </source>
</evidence>
<dbReference type="AlphaFoldDB" id="A0A7Y9IE52"/>
<comment type="caution">
    <text evidence="1">The sequence shown here is derived from an EMBL/GenBank/DDBJ whole genome shotgun (WGS) entry which is preliminary data.</text>
</comment>
<evidence type="ECO:0000313" key="2">
    <source>
        <dbReference type="Proteomes" id="UP000569914"/>
    </source>
</evidence>
<proteinExistence type="predicted"/>
<keyword evidence="2" id="KW-1185">Reference proteome</keyword>
<dbReference type="RefSeq" id="WP_179757518.1">
    <property type="nucleotide sequence ID" value="NZ_JACCBU010000001.1"/>
</dbReference>
<dbReference type="EMBL" id="JACCBU010000001">
    <property type="protein sequence ID" value="NYE74931.1"/>
    <property type="molecule type" value="Genomic_DNA"/>
</dbReference>
<organism evidence="1 2">
    <name type="scientific">Microlunatus parietis</name>
    <dbReference type="NCBI Taxonomy" id="682979"/>
    <lineage>
        <taxon>Bacteria</taxon>
        <taxon>Bacillati</taxon>
        <taxon>Actinomycetota</taxon>
        <taxon>Actinomycetes</taxon>
        <taxon>Propionibacteriales</taxon>
        <taxon>Propionibacteriaceae</taxon>
        <taxon>Microlunatus</taxon>
    </lineage>
</organism>
<sequence length="100" mass="10773">MANFRATTGDGRVIEEITPETLRPLLTGGAGSVIMEGPDGRVARAESADDGRWMIKITPGQDAPSEAATVPNGDAAFDALRSWAADDDWWREAFTWTPLP</sequence>
<name>A0A7Y9IE52_9ACTN</name>
<gene>
    <name evidence="1" type="ORF">BKA15_006260</name>
</gene>
<protein>
    <submittedName>
        <fullName evidence="1">Uncharacterized protein</fullName>
    </submittedName>
</protein>
<reference evidence="1 2" key="1">
    <citation type="submission" date="2020-07" db="EMBL/GenBank/DDBJ databases">
        <title>Sequencing the genomes of 1000 actinobacteria strains.</title>
        <authorList>
            <person name="Klenk H.-P."/>
        </authorList>
    </citation>
    <scope>NUCLEOTIDE SEQUENCE [LARGE SCALE GENOMIC DNA]</scope>
    <source>
        <strain evidence="1 2">DSM 22083</strain>
    </source>
</reference>